<dbReference type="Proteomes" id="UP001178507">
    <property type="component" value="Unassembled WGS sequence"/>
</dbReference>
<dbReference type="AlphaFoldDB" id="A0AA36NEG6"/>
<dbReference type="PANTHER" id="PTHR10217:SF548">
    <property type="entry name" value="GH12235P"/>
    <property type="match status" value="1"/>
</dbReference>
<reference evidence="3" key="1">
    <citation type="submission" date="2023-08" db="EMBL/GenBank/DDBJ databases">
        <authorList>
            <person name="Chen Y."/>
            <person name="Shah S."/>
            <person name="Dougan E. K."/>
            <person name="Thang M."/>
            <person name="Chan C."/>
        </authorList>
    </citation>
    <scope>NUCLEOTIDE SEQUENCE</scope>
</reference>
<protein>
    <submittedName>
        <fullName evidence="3">Uncharacterized protein</fullName>
    </submittedName>
</protein>
<keyword evidence="2" id="KW-0472">Membrane</keyword>
<feature type="transmembrane region" description="Helical" evidence="2">
    <location>
        <begin position="299"/>
        <end position="320"/>
    </location>
</feature>
<organism evidence="3 4">
    <name type="scientific">Effrenium voratum</name>
    <dbReference type="NCBI Taxonomy" id="2562239"/>
    <lineage>
        <taxon>Eukaryota</taxon>
        <taxon>Sar</taxon>
        <taxon>Alveolata</taxon>
        <taxon>Dinophyceae</taxon>
        <taxon>Suessiales</taxon>
        <taxon>Symbiodiniaceae</taxon>
        <taxon>Effrenium</taxon>
    </lineage>
</organism>
<dbReference type="GO" id="GO:0005886">
    <property type="term" value="C:plasma membrane"/>
    <property type="evidence" value="ECO:0007669"/>
    <property type="project" value="TreeGrafter"/>
</dbReference>
<comment type="caution">
    <text evidence="3">The sequence shown here is derived from an EMBL/GenBank/DDBJ whole genome shotgun (WGS) entry which is preliminary data.</text>
</comment>
<keyword evidence="4" id="KW-1185">Reference proteome</keyword>
<dbReference type="InterPro" id="IPR018490">
    <property type="entry name" value="cNMP-bd_dom_sf"/>
</dbReference>
<feature type="compositionally biased region" description="Low complexity" evidence="1">
    <location>
        <begin position="136"/>
        <end position="146"/>
    </location>
</feature>
<dbReference type="SUPFAM" id="SSF81324">
    <property type="entry name" value="Voltage-gated potassium channels"/>
    <property type="match status" value="1"/>
</dbReference>
<feature type="transmembrane region" description="Helical" evidence="2">
    <location>
        <begin position="269"/>
        <end position="287"/>
    </location>
</feature>
<gene>
    <name evidence="3" type="ORF">EVOR1521_LOCUS25967</name>
</gene>
<sequence length="795" mass="88790">MHCYFGSMQHRSMNILCSPAMNTRVITSESLTPITPTSPGDVPEICLSDEEPVSFGDILAQIQVLQEKLSAAHDVALQSAYEGGAIPPELNFKKVQQQKVARFSRRVHSEKVRSRRDVEVGVLEDAKRKAAGSELPPTSRTTRIPSPELPGSTGGQDEDEEGEEEEDRRRGQKVTSKLAKQARRMISKLEEHARGSVPSQLSLRREWDIGNEDLMSLKTQGVSATSRTSSKGGQGGTDVQSRFTLQLHPRPENPLPPCMLHADSPMLKAWSAIALLVSLFDALITPLQAFDAAGDCVSWILYGTMWFWICDMLVTLRTAVQTDDRLLSRQADIAKNYAKTWLCFDALVVLPDLFAFMTWLGGGGADLESTAGTSTARIIRKARFLRVLRYIFRALSSATFGSFGAGPSCRLAFVFLRLGFLVAFAIHLLACVWFRIGCAEEDTWVKMEELEKETLWRQYTRSVQWALSHLPPSAMSLNMALNTETERWVSLMASGIACASGPIFISILTNTMADMRRKMKQQEQTCFSVRKYCEFHNIGGSYVSKIKRYVLRESQRQQAETEMKLVQAMPEDLVQELFHTARSMYLCRHALFDKIGQEDHGMEVQLCNQAISETQVMAGDMIFLQYAAAKGMYIVANGSCEYFSRSFLPQMQPPLPSLHSLKRVAGSCWQHYKKLFCCEGQSKSVDPEGLQSTMVGAGEYISEQAIWIQKWKHPGRLEASTDTIILLLQTEKMNSVLQDYPRILAETVAYARVFLEAANRVAVYPGLTDLPITNEEGTDPTVSVSVLFATQGSKN</sequence>
<dbReference type="SUPFAM" id="SSF51206">
    <property type="entry name" value="cAMP-binding domain-like"/>
    <property type="match status" value="1"/>
</dbReference>
<feature type="region of interest" description="Disordered" evidence="1">
    <location>
        <begin position="125"/>
        <end position="183"/>
    </location>
</feature>
<feature type="transmembrane region" description="Helical" evidence="2">
    <location>
        <begin position="488"/>
        <end position="509"/>
    </location>
</feature>
<feature type="transmembrane region" description="Helical" evidence="2">
    <location>
        <begin position="414"/>
        <end position="436"/>
    </location>
</feature>
<accession>A0AA36NEG6</accession>
<feature type="compositionally biased region" description="Acidic residues" evidence="1">
    <location>
        <begin position="156"/>
        <end position="166"/>
    </location>
</feature>
<dbReference type="InterPro" id="IPR050818">
    <property type="entry name" value="KCNH_animal-type"/>
</dbReference>
<evidence type="ECO:0000313" key="4">
    <source>
        <dbReference type="Proteomes" id="UP001178507"/>
    </source>
</evidence>
<evidence type="ECO:0000256" key="1">
    <source>
        <dbReference type="SAM" id="MobiDB-lite"/>
    </source>
</evidence>
<proteinExistence type="predicted"/>
<dbReference type="GO" id="GO:0005242">
    <property type="term" value="F:inward rectifier potassium channel activity"/>
    <property type="evidence" value="ECO:0007669"/>
    <property type="project" value="TreeGrafter"/>
</dbReference>
<dbReference type="GO" id="GO:0042391">
    <property type="term" value="P:regulation of membrane potential"/>
    <property type="evidence" value="ECO:0007669"/>
    <property type="project" value="TreeGrafter"/>
</dbReference>
<dbReference type="InterPro" id="IPR014710">
    <property type="entry name" value="RmlC-like_jellyroll"/>
</dbReference>
<dbReference type="PANTHER" id="PTHR10217">
    <property type="entry name" value="VOLTAGE AND LIGAND GATED POTASSIUM CHANNEL"/>
    <property type="match status" value="1"/>
</dbReference>
<dbReference type="Gene3D" id="2.60.120.10">
    <property type="entry name" value="Jelly Rolls"/>
    <property type="match status" value="1"/>
</dbReference>
<dbReference type="EMBL" id="CAUJNA010003486">
    <property type="protein sequence ID" value="CAJ1403249.1"/>
    <property type="molecule type" value="Genomic_DNA"/>
</dbReference>
<name>A0AA36NEG6_9DINO</name>
<evidence type="ECO:0000313" key="3">
    <source>
        <dbReference type="EMBL" id="CAJ1403249.1"/>
    </source>
</evidence>
<keyword evidence="2" id="KW-1133">Transmembrane helix</keyword>
<keyword evidence="2" id="KW-0812">Transmembrane</keyword>
<evidence type="ECO:0000256" key="2">
    <source>
        <dbReference type="SAM" id="Phobius"/>
    </source>
</evidence>
<feature type="transmembrane region" description="Helical" evidence="2">
    <location>
        <begin position="341"/>
        <end position="360"/>
    </location>
</feature>
<feature type="region of interest" description="Disordered" evidence="1">
    <location>
        <begin position="220"/>
        <end position="239"/>
    </location>
</feature>
<dbReference type="Gene3D" id="1.10.287.70">
    <property type="match status" value="1"/>
</dbReference>